<name>A0A7T5VB71_9BACT</name>
<proteinExistence type="predicted"/>
<sequence length="271" mass="30918">MEEKAAVQFVKATKESVLAFLKEARKRVVIAKAGYFVDEIETLLELRKKDVRCDLYVDTDENSVRYGFGEQTALERINQNFELLNVRSANYIRMAIIIVDETVMVYSPVALSWEEVPEQIDFPNGFIGGSDVANSLLRQIEGEPIELNIEGMNIAIQTCPVIQKAPEEIKREIETTISVLKENPPVDLAELRKTTFYRHKYKLLKMTLHGVRIKNKSISLRPFNNMFAKTNLRLKSSWNVLTREDVEKLVAINLFLEVVESIAGEYTLAGC</sequence>
<organism evidence="1 2">
    <name type="scientific">Desulfobulbus oligotrophicus</name>
    <dbReference type="NCBI Taxonomy" id="1909699"/>
    <lineage>
        <taxon>Bacteria</taxon>
        <taxon>Pseudomonadati</taxon>
        <taxon>Thermodesulfobacteriota</taxon>
        <taxon>Desulfobulbia</taxon>
        <taxon>Desulfobulbales</taxon>
        <taxon>Desulfobulbaceae</taxon>
        <taxon>Desulfobulbus</taxon>
    </lineage>
</organism>
<accession>A0A7T5VB71</accession>
<dbReference type="AlphaFoldDB" id="A0A7T5VB71"/>
<dbReference type="Proteomes" id="UP000596092">
    <property type="component" value="Chromosome"/>
</dbReference>
<dbReference type="KEGG" id="dog:HP555_01635"/>
<keyword evidence="2" id="KW-1185">Reference proteome</keyword>
<dbReference type="CDD" id="cd00138">
    <property type="entry name" value="PLDc_SF"/>
    <property type="match status" value="1"/>
</dbReference>
<evidence type="ECO:0000313" key="2">
    <source>
        <dbReference type="Proteomes" id="UP000596092"/>
    </source>
</evidence>
<gene>
    <name evidence="1" type="ORF">HP555_01635</name>
</gene>
<evidence type="ECO:0000313" key="1">
    <source>
        <dbReference type="EMBL" id="QQG64651.1"/>
    </source>
</evidence>
<dbReference type="EMBL" id="CP054140">
    <property type="protein sequence ID" value="QQG64651.1"/>
    <property type="molecule type" value="Genomic_DNA"/>
</dbReference>
<reference evidence="1 2" key="1">
    <citation type="submission" date="2020-05" db="EMBL/GenBank/DDBJ databases">
        <title>Complete genome of Desulfobulbus oligotrophicus.</title>
        <authorList>
            <person name="Podar M."/>
        </authorList>
    </citation>
    <scope>NUCLEOTIDE SEQUENCE [LARGE SCALE GENOMIC DNA]</scope>
    <source>
        <strain evidence="1 2">Prop6</strain>
    </source>
</reference>
<protein>
    <submittedName>
        <fullName evidence="1">Uncharacterized protein</fullName>
    </submittedName>
</protein>
<dbReference type="RefSeq" id="WP_199263484.1">
    <property type="nucleotide sequence ID" value="NZ_CP054140.1"/>
</dbReference>